<dbReference type="AlphaFoldDB" id="A0A0H3ZRE3"/>
<protein>
    <recommendedName>
        <fullName evidence="2">DUF2971 domain-containing protein</fullName>
    </recommendedName>
</protein>
<proteinExistence type="predicted"/>
<dbReference type="EMBL" id="KP795470">
    <property type="protein sequence ID" value="AKN36156.1"/>
    <property type="molecule type" value="Genomic_DNA"/>
</dbReference>
<evidence type="ECO:0000313" key="1">
    <source>
        <dbReference type="EMBL" id="AKN36156.1"/>
    </source>
</evidence>
<reference evidence="1" key="1">
    <citation type="journal article" date="2015" name="MBio">
        <title>Eco-Evolutionary Dynamics of Episomes among Ecologically Cohesive Bacterial Populations.</title>
        <authorList>
            <person name="Xue H."/>
            <person name="Cordero O.X."/>
            <person name="Camas F.M."/>
            <person name="Trimble W."/>
            <person name="Meyer F."/>
            <person name="Guglielmini J."/>
            <person name="Rocha E.P."/>
            <person name="Polz M.F."/>
        </authorList>
    </citation>
    <scope>NUCLEOTIDE SEQUENCE</scope>
    <source>
        <strain evidence="1">FF_110</strain>
    </source>
</reference>
<sequence>MKIFRTEPLYRYQHYDAHLGFIDRLFLIGEQEQPGFNRRMFDEDFKRLFHSNNSRRGKLFEIVSNDDLLIQKLLANANTRYGPRTIDETIRQLVEEIAESLIWFGSAYFFIHDDTEQERIHLASFSSYGVMRLFGTHIQWVPKRREKHRNIDGEELSREIRLLDAEKVMRFDMPTPIKRMLSAQNRTLAVLDKHQFMEANVHSQATRNTPNPTNYFDFSVWKDTQDQALYRATRKTGWNGKKYDSTKRSDFFDCHRLICFRRNQFLLRDNILHQLSGEISRVGKAYKADFSVKITGTDELPSVAHLNELEVKLSSEEVGFNEIIDYCYER</sequence>
<name>A0A0H3ZRE3_9VIBR</name>
<organism evidence="1">
    <name type="scientific">Vibrio genomosp. F6</name>
    <dbReference type="NCBI Taxonomy" id="723172"/>
    <lineage>
        <taxon>Bacteria</taxon>
        <taxon>Pseudomonadati</taxon>
        <taxon>Pseudomonadota</taxon>
        <taxon>Gammaproteobacteria</taxon>
        <taxon>Vibrionales</taxon>
        <taxon>Vibrionaceae</taxon>
        <taxon>Vibrio</taxon>
    </lineage>
</organism>
<evidence type="ECO:0008006" key="2">
    <source>
        <dbReference type="Google" id="ProtNLM"/>
    </source>
</evidence>
<accession>A0A0H3ZRE3</accession>